<reference evidence="1" key="1">
    <citation type="submission" date="2025-08" db="UniProtKB">
        <authorList>
            <consortium name="Ensembl"/>
        </authorList>
    </citation>
    <scope>IDENTIFICATION</scope>
</reference>
<proteinExistence type="predicted"/>
<dbReference type="GeneTree" id="ENSGT00960000190313"/>
<protein>
    <submittedName>
        <fullName evidence="1">Uncharacterized protein</fullName>
    </submittedName>
</protein>
<accession>A0A8D2GVE2</accession>
<name>A0A8D2GVE2_UROPR</name>
<dbReference type="Ensembl" id="ENSUPAT00010007952.1">
    <property type="protein sequence ID" value="ENSUPAP00010006953.1"/>
    <property type="gene ID" value="ENSUPAG00010005601.1"/>
</dbReference>
<evidence type="ECO:0000313" key="2">
    <source>
        <dbReference type="Proteomes" id="UP000694417"/>
    </source>
</evidence>
<dbReference type="PANTHER" id="PTHR37362">
    <property type="entry name" value="TESTIS-EXPRESSED PROTEIN 38"/>
    <property type="match status" value="1"/>
</dbReference>
<keyword evidence="2" id="KW-1185">Reference proteome</keyword>
<dbReference type="PANTHER" id="PTHR37362:SF1">
    <property type="entry name" value="TESTIS-EXPRESSED PROTEIN 38"/>
    <property type="match status" value="1"/>
</dbReference>
<dbReference type="Proteomes" id="UP000694417">
    <property type="component" value="Unplaced"/>
</dbReference>
<sequence>MRAAAFTYSPLLYWRNKQTNKKKNTLWHEGSYHHKPFLGCSPTDYQVDIPDSLWQSDTCEGRHHAIRGSSTKAQAPVTLPPALLAAQQLFPSPSAREPVHMPSPDYLLGGTFCNTPLHPNLTSYAEPHCLLSLSPLEVERNVHSHFFPNIALGGEGFHASFWL</sequence>
<organism evidence="1 2">
    <name type="scientific">Urocitellus parryii</name>
    <name type="common">Arctic ground squirrel</name>
    <name type="synonym">Spermophilus parryii</name>
    <dbReference type="NCBI Taxonomy" id="9999"/>
    <lineage>
        <taxon>Eukaryota</taxon>
        <taxon>Metazoa</taxon>
        <taxon>Chordata</taxon>
        <taxon>Craniata</taxon>
        <taxon>Vertebrata</taxon>
        <taxon>Euteleostomi</taxon>
        <taxon>Mammalia</taxon>
        <taxon>Eutheria</taxon>
        <taxon>Euarchontoglires</taxon>
        <taxon>Glires</taxon>
        <taxon>Rodentia</taxon>
        <taxon>Sciuromorpha</taxon>
        <taxon>Sciuridae</taxon>
        <taxon>Xerinae</taxon>
        <taxon>Marmotini</taxon>
        <taxon>Urocitellus</taxon>
    </lineage>
</organism>
<reference evidence="1" key="2">
    <citation type="submission" date="2025-09" db="UniProtKB">
        <authorList>
            <consortium name="Ensembl"/>
        </authorList>
    </citation>
    <scope>IDENTIFICATION</scope>
</reference>
<evidence type="ECO:0000313" key="1">
    <source>
        <dbReference type="Ensembl" id="ENSUPAP00010006953.1"/>
    </source>
</evidence>
<dbReference type="AlphaFoldDB" id="A0A8D2GVE2"/>
<dbReference type="InterPro" id="IPR031677">
    <property type="entry name" value="TEX38"/>
</dbReference>
<dbReference type="Pfam" id="PF15834">
    <property type="entry name" value="THEG4"/>
    <property type="match status" value="1"/>
</dbReference>